<dbReference type="AlphaFoldDB" id="K0RTB4"/>
<comment type="caution">
    <text evidence="2">The sequence shown here is derived from an EMBL/GenBank/DDBJ whole genome shotgun (WGS) entry which is preliminary data.</text>
</comment>
<organism evidence="2 3">
    <name type="scientific">Thalassiosira oceanica</name>
    <name type="common">Marine diatom</name>
    <dbReference type="NCBI Taxonomy" id="159749"/>
    <lineage>
        <taxon>Eukaryota</taxon>
        <taxon>Sar</taxon>
        <taxon>Stramenopiles</taxon>
        <taxon>Ochrophyta</taxon>
        <taxon>Bacillariophyta</taxon>
        <taxon>Coscinodiscophyceae</taxon>
        <taxon>Thalassiosirophycidae</taxon>
        <taxon>Thalassiosirales</taxon>
        <taxon>Thalassiosiraceae</taxon>
        <taxon>Thalassiosira</taxon>
    </lineage>
</organism>
<feature type="transmembrane region" description="Helical" evidence="1">
    <location>
        <begin position="64"/>
        <end position="83"/>
    </location>
</feature>
<dbReference type="Proteomes" id="UP000266841">
    <property type="component" value="Unassembled WGS sequence"/>
</dbReference>
<protein>
    <submittedName>
        <fullName evidence="2">Uncharacterized protein</fullName>
    </submittedName>
</protein>
<sequence length="158" mass="18074">MAVPSRKSLPMQVESVEWSEDWKEVADSDWCMRLLTVPVEINRYIIKISTILFSILFISDTKKWVGISYKISTILFSILFIMVHFHSMSTKSDWVTDKTLINGHSLRQVARGIRVDTSQHGQLTKQSIESEVPPLVQSWAHSRGSLPDSSRCLRQALL</sequence>
<gene>
    <name evidence="2" type="ORF">THAOC_28631</name>
</gene>
<keyword evidence="1" id="KW-0812">Transmembrane</keyword>
<accession>K0RTB4</accession>
<evidence type="ECO:0000313" key="2">
    <source>
        <dbReference type="EMBL" id="EJK52131.1"/>
    </source>
</evidence>
<feature type="non-terminal residue" evidence="2">
    <location>
        <position position="158"/>
    </location>
</feature>
<proteinExistence type="predicted"/>
<dbReference type="EMBL" id="AGNL01040370">
    <property type="protein sequence ID" value="EJK52131.1"/>
    <property type="molecule type" value="Genomic_DNA"/>
</dbReference>
<keyword evidence="3" id="KW-1185">Reference proteome</keyword>
<reference evidence="2 3" key="1">
    <citation type="journal article" date="2012" name="Genome Biol.">
        <title>Genome and low-iron response of an oceanic diatom adapted to chronic iron limitation.</title>
        <authorList>
            <person name="Lommer M."/>
            <person name="Specht M."/>
            <person name="Roy A.S."/>
            <person name="Kraemer L."/>
            <person name="Andreson R."/>
            <person name="Gutowska M.A."/>
            <person name="Wolf J."/>
            <person name="Bergner S.V."/>
            <person name="Schilhabel M.B."/>
            <person name="Klostermeier U.C."/>
            <person name="Beiko R.G."/>
            <person name="Rosenstiel P."/>
            <person name="Hippler M."/>
            <person name="Laroche J."/>
        </authorList>
    </citation>
    <scope>NUCLEOTIDE SEQUENCE [LARGE SCALE GENOMIC DNA]</scope>
    <source>
        <strain evidence="2 3">CCMP1005</strain>
    </source>
</reference>
<name>K0RTB4_THAOC</name>
<keyword evidence="1" id="KW-0472">Membrane</keyword>
<keyword evidence="1" id="KW-1133">Transmembrane helix</keyword>
<evidence type="ECO:0000313" key="3">
    <source>
        <dbReference type="Proteomes" id="UP000266841"/>
    </source>
</evidence>
<evidence type="ECO:0000256" key="1">
    <source>
        <dbReference type="SAM" id="Phobius"/>
    </source>
</evidence>